<dbReference type="PANTHER" id="PTHR43908">
    <property type="entry name" value="AT29763P-RELATED"/>
    <property type="match status" value="1"/>
</dbReference>
<feature type="transmembrane region" description="Helical" evidence="2">
    <location>
        <begin position="321"/>
        <end position="340"/>
    </location>
</feature>
<feature type="compositionally biased region" description="Basic residues" evidence="1">
    <location>
        <begin position="193"/>
        <end position="212"/>
    </location>
</feature>
<feature type="compositionally biased region" description="Low complexity" evidence="1">
    <location>
        <begin position="125"/>
        <end position="164"/>
    </location>
</feature>
<evidence type="ECO:0000256" key="1">
    <source>
        <dbReference type="SAM" id="MobiDB-lite"/>
    </source>
</evidence>
<dbReference type="PROSITE" id="PS50076">
    <property type="entry name" value="DNAJ_2"/>
    <property type="match status" value="1"/>
</dbReference>
<dbReference type="GO" id="GO:0030544">
    <property type="term" value="F:Hsp70 protein binding"/>
    <property type="evidence" value="ECO:0007669"/>
    <property type="project" value="TreeGrafter"/>
</dbReference>
<comment type="caution">
    <text evidence="4">The sequence shown here is derived from an EMBL/GenBank/DDBJ whole genome shotgun (WGS) entry which is preliminary data.</text>
</comment>
<dbReference type="Gene3D" id="1.10.287.110">
    <property type="entry name" value="DnaJ domain"/>
    <property type="match status" value="1"/>
</dbReference>
<dbReference type="PANTHER" id="PTHR43908:SF3">
    <property type="entry name" value="AT29763P-RELATED"/>
    <property type="match status" value="1"/>
</dbReference>
<protein>
    <submittedName>
        <fullName evidence="4">DnaJ domain-containing protein</fullName>
    </submittedName>
</protein>
<evidence type="ECO:0000313" key="5">
    <source>
        <dbReference type="Proteomes" id="UP001154061"/>
    </source>
</evidence>
<evidence type="ECO:0000259" key="3">
    <source>
        <dbReference type="PROSITE" id="PS50076"/>
    </source>
</evidence>
<keyword evidence="2" id="KW-0812">Transmembrane</keyword>
<dbReference type="InterPro" id="IPR001623">
    <property type="entry name" value="DnaJ_domain"/>
</dbReference>
<accession>A0A9Q4L1W1</accession>
<feature type="transmembrane region" description="Helical" evidence="2">
    <location>
        <begin position="298"/>
        <end position="316"/>
    </location>
</feature>
<feature type="domain" description="J" evidence="3">
    <location>
        <begin position="4"/>
        <end position="68"/>
    </location>
</feature>
<dbReference type="SUPFAM" id="SSF46565">
    <property type="entry name" value="Chaperone J-domain"/>
    <property type="match status" value="1"/>
</dbReference>
<evidence type="ECO:0000256" key="2">
    <source>
        <dbReference type="SAM" id="Phobius"/>
    </source>
</evidence>
<organism evidence="4 5">
    <name type="scientific">Natrinema salsiterrestre</name>
    <dbReference type="NCBI Taxonomy" id="2950540"/>
    <lineage>
        <taxon>Archaea</taxon>
        <taxon>Methanobacteriati</taxon>
        <taxon>Methanobacteriota</taxon>
        <taxon>Stenosarchaea group</taxon>
        <taxon>Halobacteria</taxon>
        <taxon>Halobacteriales</taxon>
        <taxon>Natrialbaceae</taxon>
        <taxon>Natrinema</taxon>
    </lineage>
</organism>
<dbReference type="EMBL" id="JAMQOT010000004">
    <property type="protein sequence ID" value="MDF9746661.1"/>
    <property type="molecule type" value="Genomic_DNA"/>
</dbReference>
<dbReference type="AlphaFoldDB" id="A0A9Q4L1W1"/>
<dbReference type="SMART" id="SM00271">
    <property type="entry name" value="DnaJ"/>
    <property type="match status" value="1"/>
</dbReference>
<dbReference type="CDD" id="cd06257">
    <property type="entry name" value="DnaJ"/>
    <property type="match status" value="1"/>
</dbReference>
<keyword evidence="5" id="KW-1185">Reference proteome</keyword>
<feature type="compositionally biased region" description="Basic and acidic residues" evidence="1">
    <location>
        <begin position="179"/>
        <end position="192"/>
    </location>
</feature>
<dbReference type="GO" id="GO:0071218">
    <property type="term" value="P:cellular response to misfolded protein"/>
    <property type="evidence" value="ECO:0007669"/>
    <property type="project" value="TreeGrafter"/>
</dbReference>
<sequence length="373" mass="40185">MGETYYEVLEVDPDATHDEIESAYRERVLDTHPDHSDAPDAAEQFKRVTTARSVLTDGTERARYDRLGHDAYVGLAQGPSAGSGSSEDDDESGEDGADSGKSSDSADQSESNAGARTDTGRSAGDTESTGTDETTTGTDTTATGAGTSASEQNTTSGTEASTSEENTKWQEVAEWWINEGKESTRTETDHTGRTRSHHARQRSKRRQKRAKQRAAGNWPFDTDETTEGGGTKTRQEARATTTGQDDGGFEYSVHDWDGDVDLGWDGHQFDQTTAVSVGSVAVLYPLFVVGSLTPMFSFPVNAIIAGCTFVLVGYLLTMPRIAMAAFGGWSVLFSIGILQFSPIDPVSILGILALAFVWVPLGYAVALWWVLRP</sequence>
<dbReference type="PRINTS" id="PR00625">
    <property type="entry name" value="JDOMAIN"/>
</dbReference>
<dbReference type="Proteomes" id="UP001154061">
    <property type="component" value="Unassembled WGS sequence"/>
</dbReference>
<feature type="compositionally biased region" description="Acidic residues" evidence="1">
    <location>
        <begin position="86"/>
        <end position="97"/>
    </location>
</feature>
<feature type="region of interest" description="Disordered" evidence="1">
    <location>
        <begin position="70"/>
        <end position="248"/>
    </location>
</feature>
<name>A0A9Q4L1W1_9EURY</name>
<keyword evidence="2" id="KW-1133">Transmembrane helix</keyword>
<reference evidence="4" key="1">
    <citation type="submission" date="2022-06" db="EMBL/GenBank/DDBJ databases">
        <title>Natrinema sp. a new haloarchaeum isolate from saline soil.</title>
        <authorList>
            <person name="Strakova D."/>
            <person name="Galisteo C."/>
            <person name="Sanchez-Porro C."/>
            <person name="Ventosa A."/>
        </authorList>
    </citation>
    <scope>NUCLEOTIDE SEQUENCE</scope>
    <source>
        <strain evidence="4">S1CR25-10</strain>
    </source>
</reference>
<dbReference type="InterPro" id="IPR051100">
    <property type="entry name" value="DnaJ_subfamily_B/C"/>
</dbReference>
<dbReference type="InterPro" id="IPR036869">
    <property type="entry name" value="J_dom_sf"/>
</dbReference>
<gene>
    <name evidence="4" type="ORF">NDI89_13810</name>
</gene>
<dbReference type="RefSeq" id="WP_277522199.1">
    <property type="nucleotide sequence ID" value="NZ_JAMQOT010000004.1"/>
</dbReference>
<keyword evidence="2" id="KW-0472">Membrane</keyword>
<proteinExistence type="predicted"/>
<feature type="compositionally biased region" description="Low complexity" evidence="1">
    <location>
        <begin position="99"/>
        <end position="111"/>
    </location>
</feature>
<dbReference type="Pfam" id="PF00226">
    <property type="entry name" value="DnaJ"/>
    <property type="match status" value="1"/>
</dbReference>
<feature type="transmembrane region" description="Helical" evidence="2">
    <location>
        <begin position="346"/>
        <end position="371"/>
    </location>
</feature>
<evidence type="ECO:0000313" key="4">
    <source>
        <dbReference type="EMBL" id="MDF9746661.1"/>
    </source>
</evidence>